<gene>
    <name evidence="1" type="ORF">LTR37_006493</name>
</gene>
<evidence type="ECO:0000313" key="1">
    <source>
        <dbReference type="EMBL" id="KAK3716343.1"/>
    </source>
</evidence>
<organism evidence="1 2">
    <name type="scientific">Vermiconidia calcicola</name>
    <dbReference type="NCBI Taxonomy" id="1690605"/>
    <lineage>
        <taxon>Eukaryota</taxon>
        <taxon>Fungi</taxon>
        <taxon>Dikarya</taxon>
        <taxon>Ascomycota</taxon>
        <taxon>Pezizomycotina</taxon>
        <taxon>Dothideomycetes</taxon>
        <taxon>Dothideomycetidae</taxon>
        <taxon>Mycosphaerellales</taxon>
        <taxon>Extremaceae</taxon>
        <taxon>Vermiconidia</taxon>
    </lineage>
</organism>
<proteinExistence type="predicted"/>
<name>A0ACC3NGI5_9PEZI</name>
<keyword evidence="2" id="KW-1185">Reference proteome</keyword>
<dbReference type="EMBL" id="JAUTXU010000043">
    <property type="protein sequence ID" value="KAK3716343.1"/>
    <property type="molecule type" value="Genomic_DNA"/>
</dbReference>
<dbReference type="Proteomes" id="UP001281147">
    <property type="component" value="Unassembled WGS sequence"/>
</dbReference>
<comment type="caution">
    <text evidence="1">The sequence shown here is derived from an EMBL/GenBank/DDBJ whole genome shotgun (WGS) entry which is preliminary data.</text>
</comment>
<reference evidence="1" key="1">
    <citation type="submission" date="2023-07" db="EMBL/GenBank/DDBJ databases">
        <title>Black Yeasts Isolated from many extreme environments.</title>
        <authorList>
            <person name="Coleine C."/>
            <person name="Stajich J.E."/>
            <person name="Selbmann L."/>
        </authorList>
    </citation>
    <scope>NUCLEOTIDE SEQUENCE</scope>
    <source>
        <strain evidence="1">CCFEE 5714</strain>
    </source>
</reference>
<sequence length="544" mass="60909">MSDALCGPSNPLQQFKQQSQLDRTLQQDRLTSRYSPAQGFRSANPNAGLLDPEFEAFQAGVPAPDLPQFQPFHQRPPSLAGPAQQAPSWATDFQRMQISSPPPSQQQYAPHTGPSTANWAQGFQHHISQAAPPRAQNAAQSPQAFQHMARYGGMNGYQNNYAQPQYAPAVQSKGKEAVTEQFDDAAFEQAFDQAREALTAESAIMDEMETDASLAYEYGASTGNYEDSGRQLAGERNIQLEQEGELHHMEHFPPQDVFQRLESDPLAEDMLRGDQDSAMHEEAQEQKPHNDDDALALTAQELLQKVEHNQTDKFRNSQFLSLMRKLRDREVKVEGDQMVETTVRATPAKHPTLDSAYASGAATPTEPYLNAYYYNSTFRRSPAPEFDSHIEYGWSEEHEFDHWESPADAETLKFDNSEQTPRPAVVDGTPHEAYGRIPAHEQDHDHGRINPQDGQEVVDLLNRPVSSEAHPNDIGTSAASHSSEFPPGVFYGDLRDPQRLPTKIHGQDSSRGFLRQQPVDWKRWDLHTPGYRSPRGEQPAPGLH</sequence>
<protein>
    <submittedName>
        <fullName evidence="1">Uncharacterized protein</fullName>
    </submittedName>
</protein>
<evidence type="ECO:0000313" key="2">
    <source>
        <dbReference type="Proteomes" id="UP001281147"/>
    </source>
</evidence>
<accession>A0ACC3NGI5</accession>